<evidence type="ECO:0000313" key="7">
    <source>
        <dbReference type="EMBL" id="KAJ7763548.1"/>
    </source>
</evidence>
<evidence type="ECO:0000256" key="6">
    <source>
        <dbReference type="RuleBase" id="RU361156"/>
    </source>
</evidence>
<dbReference type="EMBL" id="JARJLG010000040">
    <property type="protein sequence ID" value="KAJ7763548.1"/>
    <property type="molecule type" value="Genomic_DNA"/>
</dbReference>
<proteinExistence type="inferred from homology"/>
<dbReference type="AlphaFoldDB" id="A0AAD7NJK3"/>
<evidence type="ECO:0000256" key="2">
    <source>
        <dbReference type="ARBA" id="ARBA00022645"/>
    </source>
</evidence>
<dbReference type="InterPro" id="IPR018202">
    <property type="entry name" value="Ser_caboxypep_ser_AS"/>
</dbReference>
<keyword evidence="5" id="KW-0325">Glycoprotein</keyword>
<dbReference type="InterPro" id="IPR001563">
    <property type="entry name" value="Peptidase_S10"/>
</dbReference>
<dbReference type="Pfam" id="PF00450">
    <property type="entry name" value="Peptidase_S10"/>
    <property type="match status" value="2"/>
</dbReference>
<keyword evidence="6" id="KW-0732">Signal</keyword>
<dbReference type="GO" id="GO:0004185">
    <property type="term" value="F:serine-type carboxypeptidase activity"/>
    <property type="evidence" value="ECO:0007669"/>
    <property type="project" value="UniProtKB-UniRule"/>
</dbReference>
<feature type="chain" id="PRO_5041783226" description="Carboxypeptidase" evidence="6">
    <location>
        <begin position="22"/>
        <end position="645"/>
    </location>
</feature>
<dbReference type="InterPro" id="IPR029058">
    <property type="entry name" value="AB_hydrolase_fold"/>
</dbReference>
<accession>A0AAD7NJK3</accession>
<gene>
    <name evidence="7" type="ORF">DFH07DRAFT_812425</name>
</gene>
<keyword evidence="3 6" id="KW-0645">Protease</keyword>
<comment type="caution">
    <text evidence="7">The sequence shown here is derived from an EMBL/GenBank/DDBJ whole genome shotgun (WGS) entry which is preliminary data.</text>
</comment>
<keyword evidence="8" id="KW-1185">Reference proteome</keyword>
<organism evidence="7 8">
    <name type="scientific">Mycena maculata</name>
    <dbReference type="NCBI Taxonomy" id="230809"/>
    <lineage>
        <taxon>Eukaryota</taxon>
        <taxon>Fungi</taxon>
        <taxon>Dikarya</taxon>
        <taxon>Basidiomycota</taxon>
        <taxon>Agaricomycotina</taxon>
        <taxon>Agaricomycetes</taxon>
        <taxon>Agaricomycetidae</taxon>
        <taxon>Agaricales</taxon>
        <taxon>Marasmiineae</taxon>
        <taxon>Mycenaceae</taxon>
        <taxon>Mycena</taxon>
    </lineage>
</organism>
<evidence type="ECO:0000313" key="8">
    <source>
        <dbReference type="Proteomes" id="UP001215280"/>
    </source>
</evidence>
<keyword evidence="4 6" id="KW-0378">Hydrolase</keyword>
<dbReference type="PANTHER" id="PTHR11802:SF479">
    <property type="entry name" value="CARBOXYPEPTIDASE"/>
    <property type="match status" value="1"/>
</dbReference>
<evidence type="ECO:0000256" key="1">
    <source>
        <dbReference type="ARBA" id="ARBA00009431"/>
    </source>
</evidence>
<dbReference type="Proteomes" id="UP001215280">
    <property type="component" value="Unassembled WGS sequence"/>
</dbReference>
<dbReference type="PRINTS" id="PR00724">
    <property type="entry name" value="CRBOXYPTASEC"/>
</dbReference>
<name>A0AAD7NJK3_9AGAR</name>
<dbReference type="PROSITE" id="PS00131">
    <property type="entry name" value="CARBOXYPEPT_SER_SER"/>
    <property type="match status" value="1"/>
</dbReference>
<dbReference type="GO" id="GO:0006508">
    <property type="term" value="P:proteolysis"/>
    <property type="evidence" value="ECO:0007669"/>
    <property type="project" value="UniProtKB-KW"/>
</dbReference>
<feature type="signal peptide" evidence="6">
    <location>
        <begin position="1"/>
        <end position="21"/>
    </location>
</feature>
<dbReference type="Gene3D" id="3.40.50.1820">
    <property type="entry name" value="alpha/beta hydrolase"/>
    <property type="match status" value="1"/>
</dbReference>
<dbReference type="EC" id="3.4.16.-" evidence="6"/>
<comment type="similarity">
    <text evidence="1 6">Belongs to the peptidase S10 family.</text>
</comment>
<evidence type="ECO:0000256" key="4">
    <source>
        <dbReference type="ARBA" id="ARBA00022801"/>
    </source>
</evidence>
<dbReference type="PANTHER" id="PTHR11802">
    <property type="entry name" value="SERINE PROTEASE FAMILY S10 SERINE CARBOXYPEPTIDASE"/>
    <property type="match status" value="1"/>
</dbReference>
<reference evidence="7" key="1">
    <citation type="submission" date="2023-03" db="EMBL/GenBank/DDBJ databases">
        <title>Massive genome expansion in bonnet fungi (Mycena s.s.) driven by repeated elements and novel gene families across ecological guilds.</title>
        <authorList>
            <consortium name="Lawrence Berkeley National Laboratory"/>
            <person name="Harder C.B."/>
            <person name="Miyauchi S."/>
            <person name="Viragh M."/>
            <person name="Kuo A."/>
            <person name="Thoen E."/>
            <person name="Andreopoulos B."/>
            <person name="Lu D."/>
            <person name="Skrede I."/>
            <person name="Drula E."/>
            <person name="Henrissat B."/>
            <person name="Morin E."/>
            <person name="Kohler A."/>
            <person name="Barry K."/>
            <person name="LaButti K."/>
            <person name="Morin E."/>
            <person name="Salamov A."/>
            <person name="Lipzen A."/>
            <person name="Mereny Z."/>
            <person name="Hegedus B."/>
            <person name="Baldrian P."/>
            <person name="Stursova M."/>
            <person name="Weitz H."/>
            <person name="Taylor A."/>
            <person name="Grigoriev I.V."/>
            <person name="Nagy L.G."/>
            <person name="Martin F."/>
            <person name="Kauserud H."/>
        </authorList>
    </citation>
    <scope>NUCLEOTIDE SEQUENCE</scope>
    <source>
        <strain evidence="7">CBHHK188m</strain>
    </source>
</reference>
<dbReference type="SUPFAM" id="SSF53474">
    <property type="entry name" value="alpha/beta-Hydrolases"/>
    <property type="match status" value="1"/>
</dbReference>
<evidence type="ECO:0000256" key="5">
    <source>
        <dbReference type="ARBA" id="ARBA00023180"/>
    </source>
</evidence>
<sequence length="645" mass="70429">MASSSLRLSLALLAIVSVVLSQPLPSSFPAVYSNQPTGDYSPAWQEYFEVTEPLPNVSFPLPRSFAGNIDVQRAGHPNNTLFFWALETQTGSLTTNSSNEPWGIWLNGGPGSSSMVGFFLENGPIRIAADGTISPNNYSWHTVADFIWIDQPVGTGFATADAAGYIADEDQMGADFMGFLENLVKVFPSLATRPLYLTGESYAGVYIPYIMKTYFSMANPPVNIAKIAIGDASIANGQVFELLPALNVIETYPQLIGYDPAVYNYFKEQEHLCGFDINLTYPQDGIIPTVNFIDALDRDVPFFEKKKMAKRGLVAEINQRYAELEPAERDETARRRERGSWKRDLSLRANGTLDPWYGCALLPEFVDYAVNYSAPWNITQDFNVYDITDPDGSPSLSGTFLNDPRTIAALHAPTSQPWEETFEYVFGDLENDPSPEPMVFLTEFATNATAHNISVILYSGNDDSLIAHRGTEVTIQNTTFGGIQGFTRKPSTLWSDDTGKPSGIIHQERGWTYVLFNGTGHLVAAKTPVAALTFVREFVFGANMTGSVIKTPAGTDMVVGGENSPLFDDVLPGSEGIIYDAGTATSTFIYPAETIVAWNTFIRGGSATPVAQTAVEANTAWRATPCLLIAPILTGVLSLACLWLL</sequence>
<protein>
    <recommendedName>
        <fullName evidence="6">Carboxypeptidase</fullName>
        <ecNumber evidence="6">3.4.16.-</ecNumber>
    </recommendedName>
</protein>
<keyword evidence="2 6" id="KW-0121">Carboxypeptidase</keyword>
<evidence type="ECO:0000256" key="3">
    <source>
        <dbReference type="ARBA" id="ARBA00022670"/>
    </source>
</evidence>